<accession>A0AAE9BKP4</accession>
<name>A0AAE9BKP4_9CAUD</name>
<organism evidence="1 2">
    <name type="scientific">Pseudomonas phage Kaya</name>
    <dbReference type="NCBI Taxonomy" id="2872675"/>
    <lineage>
        <taxon>Viruses</taxon>
        <taxon>Duplodnaviria</taxon>
        <taxon>Heunggongvirae</taxon>
        <taxon>Uroviricota</taxon>
        <taxon>Caudoviricetes</taxon>
        <taxon>Jondennisvirinae</taxon>
        <taxon>Septimatrevirus</taxon>
        <taxon>Septimatrevirus kaya</taxon>
    </lineage>
</organism>
<reference evidence="1" key="1">
    <citation type="journal article" date="2021" name="Microbiol. Resour. Announc.">
        <title>Complete Genome Sequences of Bacteriophages Kaya, Guyu, Kopi, and TehO, Which Target Clinical Strains of Pseudomonas aeruginosa.</title>
        <authorList>
            <person name="Loh B."/>
            <person name="Wang X."/>
            <person name="Hua X."/>
            <person name="Luo J."/>
            <person name="Wen T."/>
            <person name="Zhang L."/>
            <person name="Ma L."/>
            <person name="Manohar P."/>
            <person name="Nachimuthu R."/>
            <person name="Grainge I."/>
            <person name="Yu Y."/>
            <person name="Leptihn S."/>
        </authorList>
    </citation>
    <scope>NUCLEOTIDE SEQUENCE</scope>
</reference>
<protein>
    <submittedName>
        <fullName evidence="1">Uncharacterized protein</fullName>
    </submittedName>
</protein>
<proteinExistence type="predicted"/>
<sequence>MTEAKKYDVIDASPKALSHCVAEEVKQGERDVSEANAKYPFKSLRVGESFAIPFDDMGPGTLQSVRSSASLNGKKLQRKFKIITHDDYRCVEVARIK</sequence>
<keyword evidence="2" id="KW-1185">Reference proteome</keyword>
<evidence type="ECO:0000313" key="1">
    <source>
        <dbReference type="EMBL" id="UAG58553.1"/>
    </source>
</evidence>
<evidence type="ECO:0000313" key="2">
    <source>
        <dbReference type="Proteomes" id="UP000828735"/>
    </source>
</evidence>
<dbReference type="Proteomes" id="UP000828735">
    <property type="component" value="Segment"/>
</dbReference>
<gene>
    <name evidence="1" type="ORF">Kaya_015</name>
</gene>
<dbReference type="EMBL" id="MZ927745">
    <property type="protein sequence ID" value="UAG58553.1"/>
    <property type="molecule type" value="Genomic_DNA"/>
</dbReference>